<evidence type="ECO:0000256" key="1">
    <source>
        <dbReference type="SAM" id="MobiDB-lite"/>
    </source>
</evidence>
<evidence type="ECO:0000313" key="3">
    <source>
        <dbReference type="Proteomes" id="UP000204231"/>
    </source>
</evidence>
<dbReference type="EMBL" id="KX752698">
    <property type="protein sequence ID" value="AON96897.1"/>
    <property type="molecule type" value="Genomic_DNA"/>
</dbReference>
<feature type="compositionally biased region" description="Basic and acidic residues" evidence="1">
    <location>
        <begin position="324"/>
        <end position="335"/>
    </location>
</feature>
<dbReference type="OrthoDB" id="20335at10239"/>
<reference evidence="2 3" key="1">
    <citation type="submission" date="2016-08" db="EMBL/GenBank/DDBJ databases">
        <authorList>
            <person name="Acevedo E."/>
            <person name="Azhar M."/>
            <person name="Golebiewska U.P."/>
            <person name="Grzywna D."/>
            <person name="Guardiola R."/>
            <person name="Jackson O."/>
            <person name="John N."/>
            <person name="Kanavatsas C."/>
            <person name="Khan S."/>
            <person name="Leong J."/>
            <person name="Mansilla E."/>
            <person name="Muladjanov Y."/>
            <person name="Nouel J."/>
            <person name="Oh S."/>
            <person name="Oppedisano M."/>
            <person name="Sajid A."/>
            <person name="Samper M."/>
            <person name="Ugbeva O."/>
            <person name="Delesalle V.A."/>
            <person name="Garlena R.A."/>
            <person name="Russell D.A."/>
            <person name="Pope W.H."/>
            <person name="Jacobs-Sera D."/>
            <person name="Hendrix R.W."/>
            <person name="Hatfull G.F."/>
        </authorList>
    </citation>
    <scope>NUCLEOTIDE SEQUENCE [LARGE SCALE GENOMIC DNA]</scope>
</reference>
<dbReference type="GeneID" id="29066548"/>
<keyword evidence="3" id="KW-1185">Reference proteome</keyword>
<dbReference type="Proteomes" id="UP000204231">
    <property type="component" value="Segment"/>
</dbReference>
<name>A0A1C9EHC9_9CAUD</name>
<protein>
    <submittedName>
        <fullName evidence="2">Minor tail protein</fullName>
    </submittedName>
</protein>
<dbReference type="KEGG" id="vg:29066548"/>
<proteinExistence type="predicted"/>
<gene>
    <name evidence="2" type="ORF">SEA_TONENILI_150</name>
</gene>
<sequence>MTIEGYVRNAGATQREPAVVHALDLPTRTATVLLRSGYTVRVNCAYAVGDAIITPAIGEQWYVERFDMEWRLAGRIPFNDPTQNIEPEAGQVSLGSASGPLELNGVEIRVNGMFRLGMTFFRPDATGKLQYSQDGVTWVPVVPPAGPGAPASTDEVPEGATNKYYTDERAAAAAPVKTVATRTGHIVLTKDDVGLSNVDNTSDNAKPISSATASALALKADLVSGKVPASQLPIPPVAEYPDMSSFPAPGVAGTLYIAADTGNLYRWDSVAANFELIVSATGGGAASTDELPEGSTNLYYTGSRVTALIQSMFGSAAGEVTEGNDPRLSDTRTPTDDTVTTPKIVDRAVTTDKIDDEAVTMDKLAEDVQLALDESAYDVSYPQTLGQRAVGYGQNTIGVKLQRPVTFSKITYRCGTADGGGTATFELHRNGVAVPGTQATISAASQVEGTTVTGEWPFAEGDILKVYTSLLGTAPIGVGLVADLKGKS</sequence>
<dbReference type="RefSeq" id="YP_009288010.1">
    <property type="nucleotide sequence ID" value="NC_031080.1"/>
</dbReference>
<accession>A0A1C9EHC9</accession>
<organism evidence="2 3">
    <name type="scientific">Mycobacterium phage Tonenili</name>
    <dbReference type="NCBI Taxonomy" id="1891703"/>
    <lineage>
        <taxon>Viruses</taxon>
        <taxon>Duplodnaviria</taxon>
        <taxon>Heunggongvirae</taxon>
        <taxon>Uroviricota</taxon>
        <taxon>Caudoviricetes</taxon>
        <taxon>Ceeclamvirinae</taxon>
        <taxon>Bixzunavirus</taxon>
        <taxon>Bixzunavirus tonenili</taxon>
    </lineage>
</organism>
<evidence type="ECO:0000313" key="2">
    <source>
        <dbReference type="EMBL" id="AON96897.1"/>
    </source>
</evidence>
<feature type="region of interest" description="Disordered" evidence="1">
    <location>
        <begin position="318"/>
        <end position="339"/>
    </location>
</feature>